<evidence type="ECO:0000259" key="12">
    <source>
        <dbReference type="Pfam" id="PF00593"/>
    </source>
</evidence>
<keyword evidence="6" id="KW-0798">TonB box</keyword>
<dbReference type="InterPro" id="IPR000531">
    <property type="entry name" value="Beta-barrel_TonB"/>
</dbReference>
<keyword evidence="5 11" id="KW-0732">Signal</keyword>
<evidence type="ECO:0000256" key="6">
    <source>
        <dbReference type="ARBA" id="ARBA00023077"/>
    </source>
</evidence>
<dbReference type="SUPFAM" id="SSF56935">
    <property type="entry name" value="Porins"/>
    <property type="match status" value="1"/>
</dbReference>
<feature type="domain" description="TonB-dependent receptor-like beta-barrel" evidence="12">
    <location>
        <begin position="380"/>
        <end position="788"/>
    </location>
</feature>
<dbReference type="EMBL" id="JACOSL010000003">
    <property type="protein sequence ID" value="MBI1755577.1"/>
    <property type="molecule type" value="Genomic_DNA"/>
</dbReference>
<evidence type="ECO:0000256" key="7">
    <source>
        <dbReference type="ARBA" id="ARBA00023136"/>
    </source>
</evidence>
<evidence type="ECO:0000256" key="11">
    <source>
        <dbReference type="SAM" id="SignalP"/>
    </source>
</evidence>
<dbReference type="GO" id="GO:0015344">
    <property type="term" value="F:siderophore uptake transmembrane transporter activity"/>
    <property type="evidence" value="ECO:0007669"/>
    <property type="project" value="TreeGrafter"/>
</dbReference>
<accession>A0A931PTL2</accession>
<evidence type="ECO:0000256" key="9">
    <source>
        <dbReference type="ARBA" id="ARBA00023237"/>
    </source>
</evidence>
<keyword evidence="8 13" id="KW-0675">Receptor</keyword>
<evidence type="ECO:0000256" key="10">
    <source>
        <dbReference type="PROSITE-ProRule" id="PRU01360"/>
    </source>
</evidence>
<evidence type="ECO:0000256" key="1">
    <source>
        <dbReference type="ARBA" id="ARBA00004571"/>
    </source>
</evidence>
<dbReference type="GO" id="GO:0009279">
    <property type="term" value="C:cell outer membrane"/>
    <property type="evidence" value="ECO:0007669"/>
    <property type="project" value="UniProtKB-SubCell"/>
</dbReference>
<feature type="chain" id="PRO_5037014160" evidence="11">
    <location>
        <begin position="22"/>
        <end position="821"/>
    </location>
</feature>
<dbReference type="GO" id="GO:0044718">
    <property type="term" value="P:siderophore transmembrane transport"/>
    <property type="evidence" value="ECO:0007669"/>
    <property type="project" value="TreeGrafter"/>
</dbReference>
<sequence>MIGLRASALILCGLLASLAVASGLDRVRFVLVDPVTRSPVQGFVTVESPGHQPAVLETSLFFAGTPAFEPVPWRVLPFESAALPSLVVTMPVGTQVTLRQGERPVKEIVIRVTASRLRPNQAPPTSGSVKRERSELTKFVNTSAGDAKALTKGQKGVAEDSAGQQHVRGEHTDITYVVDGVPLPDTLSGRQGSVVVPSTIESLEILTGGFPPEFGGQTAAVLNISTLPGARHPKGDFSLQGGGFQTVNGELTHEGPVGERTSYVFDLFSTRTAVASEPQAPDVQAAHNAGSSEGAFFKLRSRPSDRDTWTLTLSRGVDGAQAGNRTGLPAQFASSGQGFGFLGLRNADGTRPDVTPDTQSLLGAAPLLMPTQDAAGQDIFQHEVSEFATLSWQRKLASESSLQLALTLLHSGQDVENHNPAVDVMNLPVDGPIDFNPDAHRNVHHAQLVGTLARKVGPHQLKFGFLLDAQSGNEAYRIAPANQLALDALAALDSSLVPAGSASAGLDIDGNPVYTPASGAVPSLAVRRVGSYKALYAQDTWQPPGRLIANYGLRADWFSQSQTLGQADVHAYELSPRVNLAYRLNGRAGLHGSYDRLFNTPPLAQGAIIGQPLQPETLDQYDLGLDYRPGEGRSLGIAYYYKRIRNQVDVGLLVPGSQIGLYSGVNFAEGAVHGVEVSYELAGKKGLGWDGYLNYSLSAAKPNGVDNTGADVPDYNDHDQRHTLGTGLAYSWAGGATMAATLQYGSGLASSIVPPSTGRTPRTQVDLRATTGDRLFRGRGGIGLDIDNLFDTRSVINYQSAFSGTRFQTGRRLLLSANLKL</sequence>
<gene>
    <name evidence="13" type="ORF">HYR64_00530</name>
</gene>
<proteinExistence type="inferred from homology"/>
<keyword evidence="3 10" id="KW-1134">Transmembrane beta strand</keyword>
<comment type="similarity">
    <text evidence="10">Belongs to the TonB-dependent receptor family.</text>
</comment>
<evidence type="ECO:0000256" key="2">
    <source>
        <dbReference type="ARBA" id="ARBA00022448"/>
    </source>
</evidence>
<dbReference type="Pfam" id="PF00593">
    <property type="entry name" value="TonB_dep_Rec_b-barrel"/>
    <property type="match status" value="1"/>
</dbReference>
<dbReference type="Gene3D" id="2.170.130.10">
    <property type="entry name" value="TonB-dependent receptor, plug domain"/>
    <property type="match status" value="1"/>
</dbReference>
<evidence type="ECO:0000256" key="3">
    <source>
        <dbReference type="ARBA" id="ARBA00022452"/>
    </source>
</evidence>
<organism evidence="13 14">
    <name type="scientific">Fimbriimonas ginsengisoli</name>
    <dbReference type="NCBI Taxonomy" id="1005039"/>
    <lineage>
        <taxon>Bacteria</taxon>
        <taxon>Bacillati</taxon>
        <taxon>Armatimonadota</taxon>
        <taxon>Fimbriimonadia</taxon>
        <taxon>Fimbriimonadales</taxon>
        <taxon>Fimbriimonadaceae</taxon>
        <taxon>Fimbriimonas</taxon>
    </lineage>
</organism>
<dbReference type="Gene3D" id="2.40.170.20">
    <property type="entry name" value="TonB-dependent receptor, beta-barrel domain"/>
    <property type="match status" value="1"/>
</dbReference>
<evidence type="ECO:0000256" key="5">
    <source>
        <dbReference type="ARBA" id="ARBA00022729"/>
    </source>
</evidence>
<evidence type="ECO:0000256" key="4">
    <source>
        <dbReference type="ARBA" id="ARBA00022692"/>
    </source>
</evidence>
<dbReference type="AlphaFoldDB" id="A0A931PTL2"/>
<evidence type="ECO:0000313" key="14">
    <source>
        <dbReference type="Proteomes" id="UP000727962"/>
    </source>
</evidence>
<keyword evidence="4 10" id="KW-0812">Transmembrane</keyword>
<comment type="subcellular location">
    <subcellularLocation>
        <location evidence="1 10">Cell outer membrane</location>
        <topology evidence="1 10">Multi-pass membrane protein</topology>
    </subcellularLocation>
</comment>
<keyword evidence="9 10" id="KW-0998">Cell outer membrane</keyword>
<dbReference type="PROSITE" id="PS52016">
    <property type="entry name" value="TONB_DEPENDENT_REC_3"/>
    <property type="match status" value="1"/>
</dbReference>
<dbReference type="InterPro" id="IPR039426">
    <property type="entry name" value="TonB-dep_rcpt-like"/>
</dbReference>
<evidence type="ECO:0000256" key="8">
    <source>
        <dbReference type="ARBA" id="ARBA00023170"/>
    </source>
</evidence>
<feature type="signal peptide" evidence="11">
    <location>
        <begin position="1"/>
        <end position="21"/>
    </location>
</feature>
<keyword evidence="2 10" id="KW-0813">Transport</keyword>
<keyword evidence="7 10" id="KW-0472">Membrane</keyword>
<dbReference type="InterPro" id="IPR036942">
    <property type="entry name" value="Beta-barrel_TonB_sf"/>
</dbReference>
<protein>
    <submittedName>
        <fullName evidence="13">TonB-dependent receptor</fullName>
    </submittedName>
</protein>
<dbReference type="PANTHER" id="PTHR30069:SF29">
    <property type="entry name" value="HEMOGLOBIN AND HEMOGLOBIN-HAPTOGLOBIN-BINDING PROTEIN 1-RELATED"/>
    <property type="match status" value="1"/>
</dbReference>
<comment type="caution">
    <text evidence="13">The sequence shown here is derived from an EMBL/GenBank/DDBJ whole genome shotgun (WGS) entry which is preliminary data.</text>
</comment>
<evidence type="ECO:0000313" key="13">
    <source>
        <dbReference type="EMBL" id="MBI1755577.1"/>
    </source>
</evidence>
<name>A0A931PTL2_FIMGI</name>
<dbReference type="PANTHER" id="PTHR30069">
    <property type="entry name" value="TONB-DEPENDENT OUTER MEMBRANE RECEPTOR"/>
    <property type="match status" value="1"/>
</dbReference>
<dbReference type="InterPro" id="IPR037066">
    <property type="entry name" value="Plug_dom_sf"/>
</dbReference>
<reference evidence="13" key="1">
    <citation type="submission" date="2020-07" db="EMBL/GenBank/DDBJ databases">
        <title>Huge and variable diversity of episymbiotic CPR bacteria and DPANN archaea in groundwater ecosystems.</title>
        <authorList>
            <person name="He C.Y."/>
            <person name="Keren R."/>
            <person name="Whittaker M."/>
            <person name="Farag I.F."/>
            <person name="Doudna J."/>
            <person name="Cate J.H.D."/>
            <person name="Banfield J.F."/>
        </authorList>
    </citation>
    <scope>NUCLEOTIDE SEQUENCE</scope>
    <source>
        <strain evidence="13">NC_groundwater_17_Pr7_B-0.1um_64_12</strain>
    </source>
</reference>
<dbReference type="Proteomes" id="UP000727962">
    <property type="component" value="Unassembled WGS sequence"/>
</dbReference>